<feature type="chain" id="PRO_5045455763" evidence="5">
    <location>
        <begin position="23"/>
        <end position="252"/>
    </location>
</feature>
<dbReference type="Proteomes" id="UP001595629">
    <property type="component" value="Unassembled WGS sequence"/>
</dbReference>
<keyword evidence="3" id="KW-1015">Disulfide bond</keyword>
<dbReference type="PROSITE" id="PS51352">
    <property type="entry name" value="THIOREDOXIN_2"/>
    <property type="match status" value="1"/>
</dbReference>
<protein>
    <submittedName>
        <fullName evidence="7">DsbA family protein</fullName>
    </submittedName>
</protein>
<name>A0ABV7THK9_9RHOB</name>
<evidence type="ECO:0000256" key="3">
    <source>
        <dbReference type="ARBA" id="ARBA00023157"/>
    </source>
</evidence>
<dbReference type="InterPro" id="IPR001853">
    <property type="entry name" value="DSBA-like_thioredoxin_dom"/>
</dbReference>
<proteinExistence type="predicted"/>
<evidence type="ECO:0000259" key="6">
    <source>
        <dbReference type="PROSITE" id="PS51352"/>
    </source>
</evidence>
<accession>A0ABV7THK9</accession>
<evidence type="ECO:0000256" key="5">
    <source>
        <dbReference type="SAM" id="SignalP"/>
    </source>
</evidence>
<dbReference type="Gene3D" id="3.40.30.10">
    <property type="entry name" value="Glutaredoxin"/>
    <property type="match status" value="1"/>
</dbReference>
<evidence type="ECO:0000313" key="8">
    <source>
        <dbReference type="Proteomes" id="UP001595629"/>
    </source>
</evidence>
<comment type="caution">
    <text evidence="7">The sequence shown here is derived from an EMBL/GenBank/DDBJ whole genome shotgun (WGS) entry which is preliminary data.</text>
</comment>
<dbReference type="SUPFAM" id="SSF52833">
    <property type="entry name" value="Thioredoxin-like"/>
    <property type="match status" value="1"/>
</dbReference>
<dbReference type="PANTHER" id="PTHR13887:SF14">
    <property type="entry name" value="DISULFIDE BOND FORMATION PROTEIN D"/>
    <property type="match status" value="1"/>
</dbReference>
<keyword evidence="4" id="KW-0676">Redox-active center</keyword>
<dbReference type="Pfam" id="PF18312">
    <property type="entry name" value="ScsC_N"/>
    <property type="match status" value="1"/>
</dbReference>
<dbReference type="PANTHER" id="PTHR13887">
    <property type="entry name" value="GLUTATHIONE S-TRANSFERASE KAPPA"/>
    <property type="match status" value="1"/>
</dbReference>
<evidence type="ECO:0000256" key="2">
    <source>
        <dbReference type="ARBA" id="ARBA00023002"/>
    </source>
</evidence>
<dbReference type="InterPro" id="IPR013766">
    <property type="entry name" value="Thioredoxin_domain"/>
</dbReference>
<dbReference type="EMBL" id="JBHRXI010000016">
    <property type="protein sequence ID" value="MFC3615097.1"/>
    <property type="molecule type" value="Genomic_DNA"/>
</dbReference>
<dbReference type="RefSeq" id="WP_386736365.1">
    <property type="nucleotide sequence ID" value="NZ_JBHRXI010000016.1"/>
</dbReference>
<gene>
    <name evidence="7" type="ORF">ACFORG_15115</name>
</gene>
<dbReference type="InterPro" id="IPR036249">
    <property type="entry name" value="Thioredoxin-like_sf"/>
</dbReference>
<sequence>MMLRFATPALLGLTLTAAPVAALDLDALNDTERAAFGEQVRSYLLENPEVLLEAFQILEQRQAEAEAMADQQLVAANADEIFDDGFSWVGGNPEGDVTVVEFMDYRCGYCRRAVPEVAQLLEMDDNIRFVIKEFPILGDASMMSSRFAVATKQVAGDAAYKQVHDALMEFGGEIGDVALRRLAEGLGLDPEPILARMDSDEVTEEIAQTHALAQRLQISGTPSFVMGDQLMRGYMTADQMLDIVEAIRAERE</sequence>
<organism evidence="7 8">
    <name type="scientific">Lutimaribacter marinistellae</name>
    <dbReference type="NCBI Taxonomy" id="1820329"/>
    <lineage>
        <taxon>Bacteria</taxon>
        <taxon>Pseudomonadati</taxon>
        <taxon>Pseudomonadota</taxon>
        <taxon>Alphaproteobacteria</taxon>
        <taxon>Rhodobacterales</taxon>
        <taxon>Roseobacteraceae</taxon>
        <taxon>Lutimaribacter</taxon>
    </lineage>
</organism>
<dbReference type="CDD" id="cd03023">
    <property type="entry name" value="DsbA_Com1_like"/>
    <property type="match status" value="1"/>
</dbReference>
<keyword evidence="8" id="KW-1185">Reference proteome</keyword>
<dbReference type="Pfam" id="PF01323">
    <property type="entry name" value="DSBA"/>
    <property type="match status" value="1"/>
</dbReference>
<dbReference type="InterPro" id="IPR041205">
    <property type="entry name" value="ScsC_N"/>
</dbReference>
<evidence type="ECO:0000256" key="1">
    <source>
        <dbReference type="ARBA" id="ARBA00022729"/>
    </source>
</evidence>
<feature type="domain" description="Thioredoxin" evidence="6">
    <location>
        <begin position="62"/>
        <end position="249"/>
    </location>
</feature>
<evidence type="ECO:0000256" key="4">
    <source>
        <dbReference type="ARBA" id="ARBA00023284"/>
    </source>
</evidence>
<reference evidence="8" key="1">
    <citation type="journal article" date="2019" name="Int. J. Syst. Evol. Microbiol.">
        <title>The Global Catalogue of Microorganisms (GCM) 10K type strain sequencing project: providing services to taxonomists for standard genome sequencing and annotation.</title>
        <authorList>
            <consortium name="The Broad Institute Genomics Platform"/>
            <consortium name="The Broad Institute Genome Sequencing Center for Infectious Disease"/>
            <person name="Wu L."/>
            <person name="Ma J."/>
        </authorList>
    </citation>
    <scope>NUCLEOTIDE SEQUENCE [LARGE SCALE GENOMIC DNA]</scope>
    <source>
        <strain evidence="8">KCTC 42911</strain>
    </source>
</reference>
<keyword evidence="1 5" id="KW-0732">Signal</keyword>
<feature type="signal peptide" evidence="5">
    <location>
        <begin position="1"/>
        <end position="22"/>
    </location>
</feature>
<keyword evidence="2" id="KW-0560">Oxidoreductase</keyword>
<evidence type="ECO:0000313" key="7">
    <source>
        <dbReference type="EMBL" id="MFC3615097.1"/>
    </source>
</evidence>